<sequence>MTTITATAPAAVSSRVSWRSGLVTVVGGAVSTTLVALVLQAIGVGLEVGGEPIPALGFTQMVALGGVIGVVLARHLGRTAYLRTTVVLTALSCVPSLALGDTVADKLGLVLTHVVAAAIIVPRLARH</sequence>
<dbReference type="InterPro" id="IPR045713">
    <property type="entry name" value="DUF6069"/>
</dbReference>
<proteinExistence type="predicted"/>
<feature type="transmembrane region" description="Helical" evidence="1">
    <location>
        <begin position="106"/>
        <end position="125"/>
    </location>
</feature>
<protein>
    <recommendedName>
        <fullName evidence="4">MFS transporter</fullName>
    </recommendedName>
</protein>
<keyword evidence="1" id="KW-1133">Transmembrane helix</keyword>
<name>A0ABP8ZHG8_9ACTN</name>
<feature type="transmembrane region" description="Helical" evidence="1">
    <location>
        <begin position="55"/>
        <end position="73"/>
    </location>
</feature>
<dbReference type="EMBL" id="BAABKN010000032">
    <property type="protein sequence ID" value="GAA4756560.1"/>
    <property type="molecule type" value="Genomic_DNA"/>
</dbReference>
<comment type="caution">
    <text evidence="2">The sequence shown here is derived from an EMBL/GenBank/DDBJ whole genome shotgun (WGS) entry which is preliminary data.</text>
</comment>
<accession>A0ABP8ZHG8</accession>
<keyword evidence="3" id="KW-1185">Reference proteome</keyword>
<evidence type="ECO:0000256" key="1">
    <source>
        <dbReference type="SAM" id="Phobius"/>
    </source>
</evidence>
<evidence type="ECO:0008006" key="4">
    <source>
        <dbReference type="Google" id="ProtNLM"/>
    </source>
</evidence>
<dbReference type="RefSeq" id="WP_345529605.1">
    <property type="nucleotide sequence ID" value="NZ_BAABKN010000032.1"/>
</dbReference>
<keyword evidence="1" id="KW-0472">Membrane</keyword>
<feature type="transmembrane region" description="Helical" evidence="1">
    <location>
        <begin position="21"/>
        <end position="43"/>
    </location>
</feature>
<feature type="transmembrane region" description="Helical" evidence="1">
    <location>
        <begin position="80"/>
        <end position="100"/>
    </location>
</feature>
<organism evidence="2 3">
    <name type="scientific">Nocardioides endophyticus</name>
    <dbReference type="NCBI Taxonomy" id="1353775"/>
    <lineage>
        <taxon>Bacteria</taxon>
        <taxon>Bacillati</taxon>
        <taxon>Actinomycetota</taxon>
        <taxon>Actinomycetes</taxon>
        <taxon>Propionibacteriales</taxon>
        <taxon>Nocardioidaceae</taxon>
        <taxon>Nocardioides</taxon>
    </lineage>
</organism>
<keyword evidence="1" id="KW-0812">Transmembrane</keyword>
<gene>
    <name evidence="2" type="ORF">GCM10023350_47710</name>
</gene>
<evidence type="ECO:0000313" key="3">
    <source>
        <dbReference type="Proteomes" id="UP001499882"/>
    </source>
</evidence>
<reference evidence="3" key="1">
    <citation type="journal article" date="2019" name="Int. J. Syst. Evol. Microbiol.">
        <title>The Global Catalogue of Microorganisms (GCM) 10K type strain sequencing project: providing services to taxonomists for standard genome sequencing and annotation.</title>
        <authorList>
            <consortium name="The Broad Institute Genomics Platform"/>
            <consortium name="The Broad Institute Genome Sequencing Center for Infectious Disease"/>
            <person name="Wu L."/>
            <person name="Ma J."/>
        </authorList>
    </citation>
    <scope>NUCLEOTIDE SEQUENCE [LARGE SCALE GENOMIC DNA]</scope>
    <source>
        <strain evidence="3">JCM 18532</strain>
    </source>
</reference>
<dbReference type="Pfam" id="PF19545">
    <property type="entry name" value="DUF6069"/>
    <property type="match status" value="1"/>
</dbReference>
<evidence type="ECO:0000313" key="2">
    <source>
        <dbReference type="EMBL" id="GAA4756560.1"/>
    </source>
</evidence>
<dbReference type="Proteomes" id="UP001499882">
    <property type="component" value="Unassembled WGS sequence"/>
</dbReference>